<organism evidence="7 8">
    <name type="scientific">Terriglobus roseus</name>
    <dbReference type="NCBI Taxonomy" id="392734"/>
    <lineage>
        <taxon>Bacteria</taxon>
        <taxon>Pseudomonadati</taxon>
        <taxon>Acidobacteriota</taxon>
        <taxon>Terriglobia</taxon>
        <taxon>Terriglobales</taxon>
        <taxon>Acidobacteriaceae</taxon>
        <taxon>Terriglobus</taxon>
    </lineage>
</organism>
<keyword evidence="5" id="KW-0411">Iron-sulfur</keyword>
<evidence type="ECO:0000256" key="2">
    <source>
        <dbReference type="ARBA" id="ARBA00022723"/>
    </source>
</evidence>
<evidence type="ECO:0000256" key="4">
    <source>
        <dbReference type="ARBA" id="ARBA00023004"/>
    </source>
</evidence>
<dbReference type="SUPFAM" id="SSF47741">
    <property type="entry name" value="CO dehydrogenase ISP C-domain like"/>
    <property type="match status" value="1"/>
</dbReference>
<dbReference type="PANTHER" id="PTHR45331:SF2">
    <property type="entry name" value="OXIDOREDUCTASE WITH IRON-SULFUR SUBUNIT"/>
    <property type="match status" value="1"/>
</dbReference>
<dbReference type="Proteomes" id="UP000182409">
    <property type="component" value="Unassembled WGS sequence"/>
</dbReference>
<dbReference type="OrthoDB" id="117063at2"/>
<dbReference type="PANTHER" id="PTHR45331">
    <property type="entry name" value="OXIDOREDUCTASE, IRON-SULPHUR BINDING SUBUNIT-RELATED-RELATED"/>
    <property type="match status" value="1"/>
</dbReference>
<protein>
    <submittedName>
        <fullName evidence="7">Xanthine dehydrogenase YagT iron-sulfur-binding subunit</fullName>
    </submittedName>
</protein>
<dbReference type="PROSITE" id="PS51085">
    <property type="entry name" value="2FE2S_FER_2"/>
    <property type="match status" value="1"/>
</dbReference>
<proteinExistence type="predicted"/>
<dbReference type="EMBL" id="FNSD01000001">
    <property type="protein sequence ID" value="SEB39662.1"/>
    <property type="molecule type" value="Genomic_DNA"/>
</dbReference>
<dbReference type="Gene3D" id="1.10.150.120">
    <property type="entry name" value="[2Fe-2S]-binding domain"/>
    <property type="match status" value="1"/>
</dbReference>
<dbReference type="InterPro" id="IPR036884">
    <property type="entry name" value="2Fe-2S-bd_dom_sf"/>
</dbReference>
<evidence type="ECO:0000256" key="5">
    <source>
        <dbReference type="ARBA" id="ARBA00023014"/>
    </source>
</evidence>
<evidence type="ECO:0000313" key="7">
    <source>
        <dbReference type="EMBL" id="SEB39662.1"/>
    </source>
</evidence>
<dbReference type="GO" id="GO:0046872">
    <property type="term" value="F:metal ion binding"/>
    <property type="evidence" value="ECO:0007669"/>
    <property type="project" value="UniProtKB-KW"/>
</dbReference>
<name>A0A1H4J248_9BACT</name>
<dbReference type="InterPro" id="IPR002888">
    <property type="entry name" value="2Fe-2S-bd"/>
</dbReference>
<gene>
    <name evidence="7" type="ORF">SAMN05443244_0253</name>
</gene>
<dbReference type="AlphaFoldDB" id="A0A1H4J248"/>
<dbReference type="Pfam" id="PF01799">
    <property type="entry name" value="Fer2_2"/>
    <property type="match status" value="1"/>
</dbReference>
<accession>A0A1H4J248</accession>
<dbReference type="GO" id="GO:0016903">
    <property type="term" value="F:oxidoreductase activity, acting on the aldehyde or oxo group of donors"/>
    <property type="evidence" value="ECO:0007669"/>
    <property type="project" value="TreeGrafter"/>
</dbReference>
<sequence>MNNTELRGSTRLREIETRLRINGELVTLTIDPRTTLLDLLRERLRLTGTKKGCDHGLCGACTLSVDGERVVSCLTLAASIDGCEVLTVEGLAHDGTLGDLQQAFLDHDGFQCGYCTPGQISSAHAMLHEHARGDLSMVSFEGTRDQVTTGRMGLSDQEARERMAGNICRCGAYANIVAAIQAVERGARR</sequence>
<keyword evidence="1" id="KW-0001">2Fe-2S</keyword>
<dbReference type="InterPro" id="IPR036010">
    <property type="entry name" value="2Fe-2S_ferredoxin-like_sf"/>
</dbReference>
<dbReference type="GO" id="GO:0051537">
    <property type="term" value="F:2 iron, 2 sulfur cluster binding"/>
    <property type="evidence" value="ECO:0007669"/>
    <property type="project" value="UniProtKB-KW"/>
</dbReference>
<dbReference type="InterPro" id="IPR006058">
    <property type="entry name" value="2Fe2S_fd_BS"/>
</dbReference>
<feature type="domain" description="2Fe-2S ferredoxin-type" evidence="6">
    <location>
        <begin position="15"/>
        <end position="91"/>
    </location>
</feature>
<keyword evidence="3" id="KW-0560">Oxidoreductase</keyword>
<dbReference type="PROSITE" id="PS00197">
    <property type="entry name" value="2FE2S_FER_1"/>
    <property type="match status" value="1"/>
</dbReference>
<dbReference type="InterPro" id="IPR001041">
    <property type="entry name" value="2Fe-2S_ferredoxin-type"/>
</dbReference>
<dbReference type="Gene3D" id="3.10.20.30">
    <property type="match status" value="1"/>
</dbReference>
<evidence type="ECO:0000256" key="3">
    <source>
        <dbReference type="ARBA" id="ARBA00023002"/>
    </source>
</evidence>
<dbReference type="Pfam" id="PF00111">
    <property type="entry name" value="Fer2"/>
    <property type="match status" value="1"/>
</dbReference>
<dbReference type="SUPFAM" id="SSF54292">
    <property type="entry name" value="2Fe-2S ferredoxin-like"/>
    <property type="match status" value="1"/>
</dbReference>
<evidence type="ECO:0000256" key="1">
    <source>
        <dbReference type="ARBA" id="ARBA00022714"/>
    </source>
</evidence>
<dbReference type="RefSeq" id="WP_074651984.1">
    <property type="nucleotide sequence ID" value="NZ_FNSD01000001.1"/>
</dbReference>
<evidence type="ECO:0000259" key="6">
    <source>
        <dbReference type="PROSITE" id="PS51085"/>
    </source>
</evidence>
<dbReference type="InterPro" id="IPR052914">
    <property type="entry name" value="Aldehyde_Oxdr_Iron-Sulfur"/>
</dbReference>
<reference evidence="7 8" key="1">
    <citation type="submission" date="2016-10" db="EMBL/GenBank/DDBJ databases">
        <authorList>
            <person name="de Groot N.N."/>
        </authorList>
    </citation>
    <scope>NUCLEOTIDE SEQUENCE [LARGE SCALE GENOMIC DNA]</scope>
    <source>
        <strain evidence="7 8">AB35.6</strain>
    </source>
</reference>
<dbReference type="FunFam" id="3.10.20.30:FF:000020">
    <property type="entry name" value="Xanthine dehydrogenase iron-sulfur subunit"/>
    <property type="match status" value="1"/>
</dbReference>
<keyword evidence="4" id="KW-0408">Iron</keyword>
<keyword evidence="2" id="KW-0479">Metal-binding</keyword>
<dbReference type="InterPro" id="IPR012675">
    <property type="entry name" value="Beta-grasp_dom_sf"/>
</dbReference>
<evidence type="ECO:0000313" key="8">
    <source>
        <dbReference type="Proteomes" id="UP000182409"/>
    </source>
</evidence>